<accession>A0A318YW52</accession>
<evidence type="ECO:0000313" key="2">
    <source>
        <dbReference type="Proteomes" id="UP000247647"/>
    </source>
</evidence>
<protein>
    <submittedName>
        <fullName evidence="1">Uncharacterized protein</fullName>
    </submittedName>
</protein>
<sequence length="64" mass="7398">MNRQQWMSENKKERGCGIEEGLYMLFSKSNKCYAVRLFALLFAPPQPILSIHPWNKNLPGDGWG</sequence>
<gene>
    <name evidence="1" type="ORF">BO87DRAFT_182338</name>
</gene>
<dbReference type="GeneID" id="37120877"/>
<dbReference type="Proteomes" id="UP000247647">
    <property type="component" value="Unassembled WGS sequence"/>
</dbReference>
<proteinExistence type="predicted"/>
<reference evidence="1" key="1">
    <citation type="submission" date="2016-12" db="EMBL/GenBank/DDBJ databases">
        <title>The genomes of Aspergillus section Nigri reveals drivers in fungal speciation.</title>
        <authorList>
            <consortium name="DOE Joint Genome Institute"/>
            <person name="Vesth T.C."/>
            <person name="Nybo J."/>
            <person name="Theobald S."/>
            <person name="Brandl J."/>
            <person name="Frisvad J.C."/>
            <person name="Nielsen K.F."/>
            <person name="Lyhne E.K."/>
            <person name="Kogle M.E."/>
            <person name="Kuo A."/>
            <person name="Riley R."/>
            <person name="Clum A."/>
            <person name="Nolan M."/>
            <person name="Lipzen A."/>
            <person name="Salamov A."/>
            <person name="Henrissat B."/>
            <person name="Wiebenga A."/>
            <person name="De Vries R.P."/>
            <person name="Grigoriev I.V."/>
            <person name="Mortensen U.H."/>
            <person name="Andersen M.R."/>
            <person name="Baker S.E."/>
        </authorList>
    </citation>
    <scope>NUCLEOTIDE SEQUENCE [LARGE SCALE GENOMIC DNA]</scope>
    <source>
        <strain evidence="1">CBS 115656</strain>
    </source>
</reference>
<keyword evidence="2" id="KW-1185">Reference proteome</keyword>
<dbReference type="RefSeq" id="XP_025474910.1">
    <property type="nucleotide sequence ID" value="XM_025618421.1"/>
</dbReference>
<organism evidence="1 2">
    <name type="scientific">Aspergillus neoniger (strain CBS 115656)</name>
    <dbReference type="NCBI Taxonomy" id="1448310"/>
    <lineage>
        <taxon>Eukaryota</taxon>
        <taxon>Fungi</taxon>
        <taxon>Dikarya</taxon>
        <taxon>Ascomycota</taxon>
        <taxon>Pezizomycotina</taxon>
        <taxon>Eurotiomycetes</taxon>
        <taxon>Eurotiomycetidae</taxon>
        <taxon>Eurotiales</taxon>
        <taxon>Aspergillaceae</taxon>
        <taxon>Aspergillus</taxon>
        <taxon>Aspergillus subgen. Circumdati</taxon>
    </lineage>
</organism>
<dbReference type="AlphaFoldDB" id="A0A318YW52"/>
<evidence type="ECO:0000313" key="1">
    <source>
        <dbReference type="EMBL" id="PYH29432.1"/>
    </source>
</evidence>
<name>A0A318YW52_ASPNB</name>
<dbReference type="EMBL" id="KZ821493">
    <property type="protein sequence ID" value="PYH29432.1"/>
    <property type="molecule type" value="Genomic_DNA"/>
</dbReference>